<dbReference type="Proteomes" id="UP000789920">
    <property type="component" value="Unassembled WGS sequence"/>
</dbReference>
<reference evidence="1" key="1">
    <citation type="submission" date="2021-06" db="EMBL/GenBank/DDBJ databases">
        <authorList>
            <person name="Kallberg Y."/>
            <person name="Tangrot J."/>
            <person name="Rosling A."/>
        </authorList>
    </citation>
    <scope>NUCLEOTIDE SEQUENCE</scope>
    <source>
        <strain evidence="1">MA461A</strain>
    </source>
</reference>
<name>A0ACA9SZS8_9GLOM</name>
<evidence type="ECO:0000313" key="2">
    <source>
        <dbReference type="Proteomes" id="UP000789920"/>
    </source>
</evidence>
<dbReference type="EMBL" id="CAJVQC010178159">
    <property type="protein sequence ID" value="CAG8851796.1"/>
    <property type="molecule type" value="Genomic_DNA"/>
</dbReference>
<protein>
    <submittedName>
        <fullName evidence="1">8968_t:CDS:1</fullName>
    </submittedName>
</protein>
<proteinExistence type="predicted"/>
<feature type="non-terminal residue" evidence="1">
    <location>
        <position position="69"/>
    </location>
</feature>
<comment type="caution">
    <text evidence="1">The sequence shown here is derived from an EMBL/GenBank/DDBJ whole genome shotgun (WGS) entry which is preliminary data.</text>
</comment>
<sequence>EKLQHETKQMQALDELWSIEERYNKLKNQLRNLQNIKNKLAKSQPYEDGQKIILSKALYLVTTKKNTQK</sequence>
<keyword evidence="2" id="KW-1185">Reference proteome</keyword>
<feature type="non-terminal residue" evidence="1">
    <location>
        <position position="1"/>
    </location>
</feature>
<gene>
    <name evidence="1" type="ORF">RPERSI_LOCUS36741</name>
</gene>
<evidence type="ECO:0000313" key="1">
    <source>
        <dbReference type="EMBL" id="CAG8851796.1"/>
    </source>
</evidence>
<accession>A0ACA9SZS8</accession>
<organism evidence="1 2">
    <name type="scientific">Racocetra persica</name>
    <dbReference type="NCBI Taxonomy" id="160502"/>
    <lineage>
        <taxon>Eukaryota</taxon>
        <taxon>Fungi</taxon>
        <taxon>Fungi incertae sedis</taxon>
        <taxon>Mucoromycota</taxon>
        <taxon>Glomeromycotina</taxon>
        <taxon>Glomeromycetes</taxon>
        <taxon>Diversisporales</taxon>
        <taxon>Gigasporaceae</taxon>
        <taxon>Racocetra</taxon>
    </lineage>
</organism>